<dbReference type="AlphaFoldDB" id="E9HF66"/>
<protein>
    <submittedName>
        <fullName evidence="2">Uncharacterized protein</fullName>
    </submittedName>
</protein>
<dbReference type="InParanoid" id="E9HF66"/>
<evidence type="ECO:0000313" key="3">
    <source>
        <dbReference type="Proteomes" id="UP000000305"/>
    </source>
</evidence>
<keyword evidence="3" id="KW-1185">Reference proteome</keyword>
<accession>E9HF66</accession>
<evidence type="ECO:0000256" key="1">
    <source>
        <dbReference type="SAM" id="MobiDB-lite"/>
    </source>
</evidence>
<dbReference type="OrthoDB" id="6350028at2759"/>
<sequence length="498" mass="56244">MARLPSIEYASAHFRNRLFLDNIRWTRNILRLCIQKVKEKLTASISLYFLVRRLVHSTVGYYISGNLIFLFYQSLWCEITAMKTARFLIVIVVLLITSSGGTDHVATPESAAGFASNSTITVSPLPKATLEKNQEALDSQGGRSAVLDAMELIDPKASEQVLELIVKIAEHPAIWKQIHRVLETLEANNAAYSQRIDATRSELGWINKRLDRPGDKRNDVPDDKMTILSNVTSADVDISPLPSLETTFQRWRDVLFASTVPKEPRLFHPQLEVSENNKQTGESKMEQSVQGRYGSSSSPINQPEQLRSEKNFEERLNEIEEELKKLTKFSRMMPLKLKHLANRAGHQQQEKRNKAKTTKIFLKNLASQNQSGALDDSTPVTKSHPKFLYHKVHNTTSQPGPSSLLGPNFWKKIASLKHNGSNPTSRRNSFVAVSISPPTSDKSKRDEPLIGNGQHEQRILATEQVKLEFTKPCKKIHNIRKQNKQRTAVIKSSAIINE</sequence>
<evidence type="ECO:0000313" key="2">
    <source>
        <dbReference type="EMBL" id="EFX69640.1"/>
    </source>
</evidence>
<dbReference type="Proteomes" id="UP000000305">
    <property type="component" value="Unassembled WGS sequence"/>
</dbReference>
<feature type="compositionally biased region" description="Polar residues" evidence="1">
    <location>
        <begin position="273"/>
        <end position="305"/>
    </location>
</feature>
<dbReference type="HOGENOM" id="CLU_547755_0_0_1"/>
<proteinExistence type="predicted"/>
<name>E9HF66_DAPPU</name>
<feature type="compositionally biased region" description="Polar residues" evidence="1">
    <location>
        <begin position="418"/>
        <end position="428"/>
    </location>
</feature>
<dbReference type="EMBL" id="GL732633">
    <property type="protein sequence ID" value="EFX69640.1"/>
    <property type="molecule type" value="Genomic_DNA"/>
</dbReference>
<gene>
    <name evidence="2" type="ORF">DAPPUDRAFT_300891</name>
</gene>
<reference evidence="2 3" key="1">
    <citation type="journal article" date="2011" name="Science">
        <title>The ecoresponsive genome of Daphnia pulex.</title>
        <authorList>
            <person name="Colbourne J.K."/>
            <person name="Pfrender M.E."/>
            <person name="Gilbert D."/>
            <person name="Thomas W.K."/>
            <person name="Tucker A."/>
            <person name="Oakley T.H."/>
            <person name="Tokishita S."/>
            <person name="Aerts A."/>
            <person name="Arnold G.J."/>
            <person name="Basu M.K."/>
            <person name="Bauer D.J."/>
            <person name="Caceres C.E."/>
            <person name="Carmel L."/>
            <person name="Casola C."/>
            <person name="Choi J.H."/>
            <person name="Detter J.C."/>
            <person name="Dong Q."/>
            <person name="Dusheyko S."/>
            <person name="Eads B.D."/>
            <person name="Frohlich T."/>
            <person name="Geiler-Samerotte K.A."/>
            <person name="Gerlach D."/>
            <person name="Hatcher P."/>
            <person name="Jogdeo S."/>
            <person name="Krijgsveld J."/>
            <person name="Kriventseva E.V."/>
            <person name="Kultz D."/>
            <person name="Laforsch C."/>
            <person name="Lindquist E."/>
            <person name="Lopez J."/>
            <person name="Manak J.R."/>
            <person name="Muller J."/>
            <person name="Pangilinan J."/>
            <person name="Patwardhan R.P."/>
            <person name="Pitluck S."/>
            <person name="Pritham E.J."/>
            <person name="Rechtsteiner A."/>
            <person name="Rho M."/>
            <person name="Rogozin I.B."/>
            <person name="Sakarya O."/>
            <person name="Salamov A."/>
            <person name="Schaack S."/>
            <person name="Shapiro H."/>
            <person name="Shiga Y."/>
            <person name="Skalitzky C."/>
            <person name="Smith Z."/>
            <person name="Souvorov A."/>
            <person name="Sung W."/>
            <person name="Tang Z."/>
            <person name="Tsuchiya D."/>
            <person name="Tu H."/>
            <person name="Vos H."/>
            <person name="Wang M."/>
            <person name="Wolf Y.I."/>
            <person name="Yamagata H."/>
            <person name="Yamada T."/>
            <person name="Ye Y."/>
            <person name="Shaw J.R."/>
            <person name="Andrews J."/>
            <person name="Crease T.J."/>
            <person name="Tang H."/>
            <person name="Lucas S.M."/>
            <person name="Robertson H.M."/>
            <person name="Bork P."/>
            <person name="Koonin E.V."/>
            <person name="Zdobnov E.M."/>
            <person name="Grigoriev I.V."/>
            <person name="Lynch M."/>
            <person name="Boore J.L."/>
        </authorList>
    </citation>
    <scope>NUCLEOTIDE SEQUENCE [LARGE SCALE GENOMIC DNA]</scope>
</reference>
<feature type="region of interest" description="Disordered" evidence="1">
    <location>
        <begin position="418"/>
        <end position="452"/>
    </location>
</feature>
<dbReference type="KEGG" id="dpx:DAPPUDRAFT_300891"/>
<organism evidence="2 3">
    <name type="scientific">Daphnia pulex</name>
    <name type="common">Water flea</name>
    <dbReference type="NCBI Taxonomy" id="6669"/>
    <lineage>
        <taxon>Eukaryota</taxon>
        <taxon>Metazoa</taxon>
        <taxon>Ecdysozoa</taxon>
        <taxon>Arthropoda</taxon>
        <taxon>Crustacea</taxon>
        <taxon>Branchiopoda</taxon>
        <taxon>Diplostraca</taxon>
        <taxon>Cladocera</taxon>
        <taxon>Anomopoda</taxon>
        <taxon>Daphniidae</taxon>
        <taxon>Daphnia</taxon>
    </lineage>
</organism>
<feature type="region of interest" description="Disordered" evidence="1">
    <location>
        <begin position="273"/>
        <end position="308"/>
    </location>
</feature>